<keyword evidence="2" id="KW-1185">Reference proteome</keyword>
<reference evidence="1 2" key="1">
    <citation type="submission" date="2016-01" db="EMBL/GenBank/DDBJ databases">
        <authorList>
            <person name="Mitreva M."/>
            <person name="Pepin K.H."/>
            <person name="Mihindukulasuriya K.A."/>
            <person name="Fulton R."/>
            <person name="Fronick C."/>
            <person name="O'Laughlin M."/>
            <person name="Miner T."/>
            <person name="Herter B."/>
            <person name="Rosa B.A."/>
            <person name="Cordes M."/>
            <person name="Tomlinson C."/>
            <person name="Wollam A."/>
            <person name="Palsikar V.B."/>
            <person name="Mardis E.R."/>
            <person name="Wilson R.K."/>
        </authorList>
    </citation>
    <scope>NUCLEOTIDE SEQUENCE [LARGE SCALE GENOMIC DNA]</scope>
    <source>
        <strain evidence="1 2">KA00071</strain>
    </source>
</reference>
<gene>
    <name evidence="1" type="ORF">HMPREF1871_01230</name>
</gene>
<evidence type="ECO:0000313" key="1">
    <source>
        <dbReference type="EMBL" id="KXB55058.1"/>
    </source>
</evidence>
<proteinExistence type="predicted"/>
<protein>
    <submittedName>
        <fullName evidence="1">Uncharacterized protein</fullName>
    </submittedName>
</protein>
<sequence length="124" mass="14938">MKLNIKTLIDDKQVFNETYLANLKEEKDYFFINYKDNYQEKITLIIYKNLEKVVIDKNANQLIVEKEEKITSHKIREGIVKLKTRLKCAKIIKRGSFIQFKIEYYIIFSDKDKQKNTLKILLKK</sequence>
<dbReference type="Proteomes" id="UP000070467">
    <property type="component" value="Unassembled WGS sequence"/>
</dbReference>
<dbReference type="RefSeq" id="WP_066131146.1">
    <property type="nucleotide sequence ID" value="NZ_KQ959912.1"/>
</dbReference>
<accession>A0ABR5TKB7</accession>
<evidence type="ECO:0000313" key="2">
    <source>
        <dbReference type="Proteomes" id="UP000070467"/>
    </source>
</evidence>
<comment type="caution">
    <text evidence="1">The sequence shown here is derived from an EMBL/GenBank/DDBJ whole genome shotgun (WGS) entry which is preliminary data.</text>
</comment>
<organism evidence="1 2">
    <name type="scientific">Gemelliphila asaccharolytica</name>
    <dbReference type="NCBI Taxonomy" id="502393"/>
    <lineage>
        <taxon>Bacteria</taxon>
        <taxon>Bacillati</taxon>
        <taxon>Bacillota</taxon>
        <taxon>Bacilli</taxon>
        <taxon>Bacillales</taxon>
        <taxon>Gemellaceae</taxon>
        <taxon>Gemelliphila</taxon>
    </lineage>
</organism>
<name>A0ABR5TKB7_9BACL</name>
<dbReference type="EMBL" id="LSDB01000076">
    <property type="protein sequence ID" value="KXB55058.1"/>
    <property type="molecule type" value="Genomic_DNA"/>
</dbReference>